<reference evidence="1 2" key="1">
    <citation type="submission" date="2018-11" db="EMBL/GenBank/DDBJ databases">
        <authorList>
            <consortium name="Pathogen Informatics"/>
        </authorList>
    </citation>
    <scope>NUCLEOTIDE SEQUENCE [LARGE SCALE GENOMIC DNA]</scope>
</reference>
<evidence type="ECO:0000313" key="2">
    <source>
        <dbReference type="Proteomes" id="UP000050761"/>
    </source>
</evidence>
<organism evidence="2 3">
    <name type="scientific">Heligmosomoides polygyrus</name>
    <name type="common">Parasitic roundworm</name>
    <dbReference type="NCBI Taxonomy" id="6339"/>
    <lineage>
        <taxon>Eukaryota</taxon>
        <taxon>Metazoa</taxon>
        <taxon>Ecdysozoa</taxon>
        <taxon>Nematoda</taxon>
        <taxon>Chromadorea</taxon>
        <taxon>Rhabditida</taxon>
        <taxon>Rhabditina</taxon>
        <taxon>Rhabditomorpha</taxon>
        <taxon>Strongyloidea</taxon>
        <taxon>Heligmosomidae</taxon>
        <taxon>Heligmosomoides</taxon>
    </lineage>
</organism>
<gene>
    <name evidence="1" type="ORF">HPBE_LOCUS16399</name>
</gene>
<proteinExistence type="predicted"/>
<dbReference type="EMBL" id="UZAH01029395">
    <property type="protein sequence ID" value="VDP05831.1"/>
    <property type="molecule type" value="Genomic_DNA"/>
</dbReference>
<evidence type="ECO:0000313" key="3">
    <source>
        <dbReference type="WBParaSite" id="HPBE_0001639601-mRNA-1"/>
    </source>
</evidence>
<accession>A0A3P8A353</accession>
<protein>
    <submittedName>
        <fullName evidence="3">F-box domain-containing protein</fullName>
    </submittedName>
</protein>
<reference evidence="3" key="2">
    <citation type="submission" date="2019-09" db="UniProtKB">
        <authorList>
            <consortium name="WormBaseParasite"/>
        </authorList>
    </citation>
    <scope>IDENTIFICATION</scope>
</reference>
<dbReference type="AlphaFoldDB" id="A0A183G4F3"/>
<evidence type="ECO:0000313" key="1">
    <source>
        <dbReference type="EMBL" id="VDP05831.1"/>
    </source>
</evidence>
<keyword evidence="2" id="KW-1185">Reference proteome</keyword>
<dbReference type="Proteomes" id="UP000050761">
    <property type="component" value="Unassembled WGS sequence"/>
</dbReference>
<sequence>MVKTNAQVTRACSAEPTLPKGHSLSSSNLSRNWRSLSTPPFKDMDLNKLMRNWIPNSRIPKNNHYVLCIDFLRFYFAQACTPCETVKEFACRLSGKGGKSCLLDLPEAITSHLVDFVLDGFGLGIQDLDMSVEAMIKNPTWYWTHLGRSDEERAKEHEERVFAKATWAVEIRRAIQRAL</sequence>
<dbReference type="OrthoDB" id="5845858at2759"/>
<dbReference type="WBParaSite" id="HPBE_0001639601-mRNA-1">
    <property type="protein sequence ID" value="HPBE_0001639601-mRNA-1"/>
    <property type="gene ID" value="HPBE_0001639601"/>
</dbReference>
<name>A0A183G4F3_HELPZ</name>
<accession>A0A183G4F3</accession>